<accession>A0A9P3UPM6</accession>
<sequence length="461" mass="51721">MFLDLPVDIKLAIYAFLAPEDILALNQTCRGLHAFGCLDYVWHQVTIDLPLDLPLKRGIKSLTSAELQPIVVKALQLERNWRGHPGRPRKLHQMQSCDAIVNQMQPLGSEWLVTLLRLPTTFQLCIWSLKDDKCHRIAETPTALYFHAALQSEFKGTVAFIQFDGIEHLNIYSIHLPRKLGDKCSIRLCRGISRSKEHGRFFDVQVCGNLVAAGVARFPDPVSDPSYEMLLVNTTSDARWLFRPGMPSNIERLRFRVLPDRVMVIGVKQRSTLVTSIYALPPSILGRGDERTFTSGIEAEEAAVLTSHHESAPSPLGDDLHIPTSTTANSSWFPVIIFPDFFHQNRAGYVFNVPSGPLPAQLSPAMMTQAFRTRAKTSANVVCLGTTGRRAIWLQRRWDTDEFELMRGTFSRTEAPKVQPLLPKHVALPFETQSCLSLAFDEALGRVYVGLTTGGLYILEF</sequence>
<dbReference type="InterPro" id="IPR036047">
    <property type="entry name" value="F-box-like_dom_sf"/>
</dbReference>
<evidence type="ECO:0000259" key="1">
    <source>
        <dbReference type="PROSITE" id="PS50181"/>
    </source>
</evidence>
<gene>
    <name evidence="2" type="ORF">LshimejAT787_0803230</name>
</gene>
<proteinExistence type="predicted"/>
<dbReference type="Gene3D" id="1.20.1280.50">
    <property type="match status" value="1"/>
</dbReference>
<organism evidence="2 3">
    <name type="scientific">Lyophyllum shimeji</name>
    <name type="common">Hon-shimeji</name>
    <name type="synonym">Tricholoma shimeji</name>
    <dbReference type="NCBI Taxonomy" id="47721"/>
    <lineage>
        <taxon>Eukaryota</taxon>
        <taxon>Fungi</taxon>
        <taxon>Dikarya</taxon>
        <taxon>Basidiomycota</taxon>
        <taxon>Agaricomycotina</taxon>
        <taxon>Agaricomycetes</taxon>
        <taxon>Agaricomycetidae</taxon>
        <taxon>Agaricales</taxon>
        <taxon>Tricholomatineae</taxon>
        <taxon>Lyophyllaceae</taxon>
        <taxon>Lyophyllum</taxon>
    </lineage>
</organism>
<feature type="domain" description="F-box" evidence="1">
    <location>
        <begin position="1"/>
        <end position="45"/>
    </location>
</feature>
<dbReference type="Proteomes" id="UP001063166">
    <property type="component" value="Unassembled WGS sequence"/>
</dbReference>
<evidence type="ECO:0000313" key="2">
    <source>
        <dbReference type="EMBL" id="GLB40452.1"/>
    </source>
</evidence>
<dbReference type="InterPro" id="IPR001810">
    <property type="entry name" value="F-box_dom"/>
</dbReference>
<dbReference type="AlphaFoldDB" id="A0A9P3UPM6"/>
<protein>
    <recommendedName>
        <fullName evidence="1">F-box domain-containing protein</fullName>
    </recommendedName>
</protein>
<name>A0A9P3UPM6_LYOSH</name>
<dbReference type="OrthoDB" id="424465at2759"/>
<dbReference type="PROSITE" id="PS50181">
    <property type="entry name" value="FBOX"/>
    <property type="match status" value="1"/>
</dbReference>
<reference evidence="2" key="1">
    <citation type="submission" date="2022-07" db="EMBL/GenBank/DDBJ databases">
        <title>The genome of Lyophyllum shimeji provides insight into the initial evolution of ectomycorrhizal fungal genome.</title>
        <authorList>
            <person name="Kobayashi Y."/>
            <person name="Shibata T."/>
            <person name="Hirakawa H."/>
            <person name="Shigenobu S."/>
            <person name="Nishiyama T."/>
            <person name="Yamada A."/>
            <person name="Hasebe M."/>
            <person name="Kawaguchi M."/>
        </authorList>
    </citation>
    <scope>NUCLEOTIDE SEQUENCE</scope>
    <source>
        <strain evidence="2">AT787</strain>
    </source>
</reference>
<dbReference type="EMBL" id="BRPK01000008">
    <property type="protein sequence ID" value="GLB40452.1"/>
    <property type="molecule type" value="Genomic_DNA"/>
</dbReference>
<keyword evidence="3" id="KW-1185">Reference proteome</keyword>
<dbReference type="Pfam" id="PF12937">
    <property type="entry name" value="F-box-like"/>
    <property type="match status" value="1"/>
</dbReference>
<comment type="caution">
    <text evidence="2">The sequence shown here is derived from an EMBL/GenBank/DDBJ whole genome shotgun (WGS) entry which is preliminary data.</text>
</comment>
<evidence type="ECO:0000313" key="3">
    <source>
        <dbReference type="Proteomes" id="UP001063166"/>
    </source>
</evidence>
<dbReference type="SUPFAM" id="SSF81383">
    <property type="entry name" value="F-box domain"/>
    <property type="match status" value="1"/>
</dbReference>